<dbReference type="Gene3D" id="3.30.420.10">
    <property type="entry name" value="Ribonuclease H-like superfamily/Ribonuclease H"/>
    <property type="match status" value="1"/>
</dbReference>
<keyword evidence="3" id="KW-1185">Reference proteome</keyword>
<dbReference type="RefSeq" id="WP_345214423.1">
    <property type="nucleotide sequence ID" value="NZ_BAABFT010000039.1"/>
</dbReference>
<dbReference type="NCBIfam" id="NF033516">
    <property type="entry name" value="transpos_IS3"/>
    <property type="match status" value="1"/>
</dbReference>
<dbReference type="SUPFAM" id="SSF53098">
    <property type="entry name" value="Ribonuclease H-like"/>
    <property type="match status" value="1"/>
</dbReference>
<reference evidence="3" key="1">
    <citation type="journal article" date="2019" name="Int. J. Syst. Evol. Microbiol.">
        <title>The Global Catalogue of Microorganisms (GCM) 10K type strain sequencing project: providing services to taxonomists for standard genome sequencing and annotation.</title>
        <authorList>
            <consortium name="The Broad Institute Genomics Platform"/>
            <consortium name="The Broad Institute Genome Sequencing Center for Infectious Disease"/>
            <person name="Wu L."/>
            <person name="Ma J."/>
        </authorList>
    </citation>
    <scope>NUCLEOTIDE SEQUENCE [LARGE SCALE GENOMIC DNA]</scope>
    <source>
        <strain evidence="3">JCM 17705</strain>
    </source>
</reference>
<dbReference type="Proteomes" id="UP001500582">
    <property type="component" value="Unassembled WGS sequence"/>
</dbReference>
<proteinExistence type="predicted"/>
<feature type="domain" description="Integrase catalytic" evidence="1">
    <location>
        <begin position="103"/>
        <end position="267"/>
    </location>
</feature>
<sequence>MFGFTRQAYYQLQKYEYKCRAQSQIVLEMVLNERSSLPGIGGRKLLNMISMPMKRENIQIGRDAFFDLLRENHLLVRHRKTKVVTTDSRHRYRRYPNLIRDILLTRPHQLWVSDITYIATSEGYLYLSLITDAYSRKIVGWNLSNKLDADSAVYALEMALSGLPDNKADNLIHHSDRGVQYCCDKYIAKLRSIHISISMTENGDPLENAIAERVNGTLKTEWLYKTSPGTKKETAQRLSGIIDAYNTRRPHLSINMLTPEAAHSGEGELTRHWKNYWKEKHNKISCDE</sequence>
<name>A0ABP8HP01_9SPHI</name>
<dbReference type="PANTHER" id="PTHR46889">
    <property type="entry name" value="TRANSPOSASE INSF FOR INSERTION SEQUENCE IS3B-RELATED"/>
    <property type="match status" value="1"/>
</dbReference>
<dbReference type="InterPro" id="IPR050900">
    <property type="entry name" value="Transposase_IS3/IS150/IS904"/>
</dbReference>
<organism evidence="2 3">
    <name type="scientific">Mucilaginibacter gynuensis</name>
    <dbReference type="NCBI Taxonomy" id="1302236"/>
    <lineage>
        <taxon>Bacteria</taxon>
        <taxon>Pseudomonadati</taxon>
        <taxon>Bacteroidota</taxon>
        <taxon>Sphingobacteriia</taxon>
        <taxon>Sphingobacteriales</taxon>
        <taxon>Sphingobacteriaceae</taxon>
        <taxon>Mucilaginibacter</taxon>
    </lineage>
</organism>
<dbReference type="PANTHER" id="PTHR46889:SF5">
    <property type="entry name" value="INTEGRASE PROTEIN"/>
    <property type="match status" value="1"/>
</dbReference>
<gene>
    <name evidence="2" type="ORF">GCM10023149_54610</name>
</gene>
<dbReference type="InterPro" id="IPR001584">
    <property type="entry name" value="Integrase_cat-core"/>
</dbReference>
<dbReference type="PROSITE" id="PS50994">
    <property type="entry name" value="INTEGRASE"/>
    <property type="match status" value="1"/>
</dbReference>
<dbReference type="Pfam" id="PF00665">
    <property type="entry name" value="rve"/>
    <property type="match status" value="1"/>
</dbReference>
<evidence type="ECO:0000313" key="2">
    <source>
        <dbReference type="EMBL" id="GAA4342118.1"/>
    </source>
</evidence>
<dbReference type="InterPro" id="IPR036397">
    <property type="entry name" value="RNaseH_sf"/>
</dbReference>
<accession>A0ABP8HP01</accession>
<protein>
    <submittedName>
        <fullName evidence="2">IS3 family transposase</fullName>
    </submittedName>
</protein>
<comment type="caution">
    <text evidence="2">The sequence shown here is derived from an EMBL/GenBank/DDBJ whole genome shotgun (WGS) entry which is preliminary data.</text>
</comment>
<dbReference type="InterPro" id="IPR048020">
    <property type="entry name" value="Transpos_IS3"/>
</dbReference>
<dbReference type="InterPro" id="IPR012337">
    <property type="entry name" value="RNaseH-like_sf"/>
</dbReference>
<dbReference type="EMBL" id="BAABFT010000039">
    <property type="protein sequence ID" value="GAA4342118.1"/>
    <property type="molecule type" value="Genomic_DNA"/>
</dbReference>
<evidence type="ECO:0000313" key="3">
    <source>
        <dbReference type="Proteomes" id="UP001500582"/>
    </source>
</evidence>
<evidence type="ECO:0000259" key="1">
    <source>
        <dbReference type="PROSITE" id="PS50994"/>
    </source>
</evidence>